<dbReference type="RefSeq" id="WP_210652441.1">
    <property type="nucleotide sequence ID" value="NZ_JAGKQQ010000001.1"/>
</dbReference>
<reference evidence="1 2" key="1">
    <citation type="submission" date="2021-04" db="EMBL/GenBank/DDBJ databases">
        <authorList>
            <person name="Ivanova A."/>
        </authorList>
    </citation>
    <scope>NUCLEOTIDE SEQUENCE [LARGE SCALE GENOMIC DNA]</scope>
    <source>
        <strain evidence="1 2">G18</strain>
    </source>
</reference>
<name>A0ABS5BKS4_9BACT</name>
<protein>
    <recommendedName>
        <fullName evidence="3">DUF1573 domain-containing protein</fullName>
    </recommendedName>
</protein>
<organism evidence="1 2">
    <name type="scientific">Gemmata palustris</name>
    <dbReference type="NCBI Taxonomy" id="2822762"/>
    <lineage>
        <taxon>Bacteria</taxon>
        <taxon>Pseudomonadati</taxon>
        <taxon>Planctomycetota</taxon>
        <taxon>Planctomycetia</taxon>
        <taxon>Gemmatales</taxon>
        <taxon>Gemmataceae</taxon>
        <taxon>Gemmata</taxon>
    </lineage>
</organism>
<evidence type="ECO:0000313" key="1">
    <source>
        <dbReference type="EMBL" id="MBP3954304.1"/>
    </source>
</evidence>
<evidence type="ECO:0008006" key="3">
    <source>
        <dbReference type="Google" id="ProtNLM"/>
    </source>
</evidence>
<sequence>MSPDWKTNKAASTTIKISNLSSETVAMLIEESAKNIEAAFDRSQLPPGGTCNLTLTAGPKWASNAREVIKIRTTHIRESLIELPIDILPLDPLKIEPPSIRFGVASRKEVQSRRLPPLTISGNRADSIEVSKIEFPDFLTVSEFKRINDGILSATIECHGPIKGLTVDGSITLHLSTKGGAPIVHTIPITGLLRGEP</sequence>
<keyword evidence="2" id="KW-1185">Reference proteome</keyword>
<evidence type="ECO:0000313" key="2">
    <source>
        <dbReference type="Proteomes" id="UP000676565"/>
    </source>
</evidence>
<gene>
    <name evidence="1" type="ORF">J8F10_03210</name>
</gene>
<accession>A0ABS5BKS4</accession>
<proteinExistence type="predicted"/>
<dbReference type="Proteomes" id="UP000676565">
    <property type="component" value="Unassembled WGS sequence"/>
</dbReference>
<comment type="caution">
    <text evidence="1">The sequence shown here is derived from an EMBL/GenBank/DDBJ whole genome shotgun (WGS) entry which is preliminary data.</text>
</comment>
<dbReference type="EMBL" id="JAGKQQ010000001">
    <property type="protein sequence ID" value="MBP3954304.1"/>
    <property type="molecule type" value="Genomic_DNA"/>
</dbReference>